<evidence type="ECO:0000313" key="1">
    <source>
        <dbReference type="EMBL" id="MBE9067534.1"/>
    </source>
</evidence>
<dbReference type="Proteomes" id="UP000615026">
    <property type="component" value="Unassembled WGS sequence"/>
</dbReference>
<dbReference type="EMBL" id="JADEXP010000101">
    <property type="protein sequence ID" value="MBE9067534.1"/>
    <property type="molecule type" value="Genomic_DNA"/>
</dbReference>
<comment type="caution">
    <text evidence="1">The sequence shown here is derived from an EMBL/GenBank/DDBJ whole genome shotgun (WGS) entry which is preliminary data.</text>
</comment>
<gene>
    <name evidence="1" type="ORF">IQ260_12780</name>
</gene>
<protein>
    <submittedName>
        <fullName evidence="1">Uncharacterized protein</fullName>
    </submittedName>
</protein>
<proteinExistence type="predicted"/>
<accession>A0A928ZU82</accession>
<organism evidence="1 2">
    <name type="scientific">Leptolyngbya cf. ectocarpi LEGE 11479</name>
    <dbReference type="NCBI Taxonomy" id="1828722"/>
    <lineage>
        <taxon>Bacteria</taxon>
        <taxon>Bacillati</taxon>
        <taxon>Cyanobacteriota</taxon>
        <taxon>Cyanophyceae</taxon>
        <taxon>Leptolyngbyales</taxon>
        <taxon>Leptolyngbyaceae</taxon>
        <taxon>Leptolyngbya group</taxon>
        <taxon>Leptolyngbya</taxon>
    </lineage>
</organism>
<evidence type="ECO:0000313" key="2">
    <source>
        <dbReference type="Proteomes" id="UP000615026"/>
    </source>
</evidence>
<dbReference type="RefSeq" id="WP_193993497.1">
    <property type="nucleotide sequence ID" value="NZ_JADEXP010000101.1"/>
</dbReference>
<sequence length="133" mass="15167">MADTITLELPERLHQRLLNTAQATQQSLEAVILRALTIGSPPDWTDVPEEYQADLAALDRLDNDALWRVAQANKSAEDMARYDELLDRNSEGQLTDTEQLELLNLRKESERFMLCKSHAASILRWRGYRSLAA</sequence>
<dbReference type="AlphaFoldDB" id="A0A928ZU82"/>
<reference evidence="1" key="1">
    <citation type="submission" date="2020-10" db="EMBL/GenBank/DDBJ databases">
        <authorList>
            <person name="Castelo-Branco R."/>
            <person name="Eusebio N."/>
            <person name="Adriana R."/>
            <person name="Vieira A."/>
            <person name="Brugerolle De Fraissinette N."/>
            <person name="Rezende De Castro R."/>
            <person name="Schneider M.P."/>
            <person name="Vasconcelos V."/>
            <person name="Leao P.N."/>
        </authorList>
    </citation>
    <scope>NUCLEOTIDE SEQUENCE</scope>
    <source>
        <strain evidence="1">LEGE 11479</strain>
    </source>
</reference>
<keyword evidence="2" id="KW-1185">Reference proteome</keyword>
<name>A0A928ZU82_LEPEC</name>